<gene>
    <name evidence="2" type="ORF">B0T18DRAFT_408066</name>
</gene>
<feature type="compositionally biased region" description="Polar residues" evidence="1">
    <location>
        <begin position="15"/>
        <end position="32"/>
    </location>
</feature>
<organism evidence="2 3">
    <name type="scientific">Schizothecium vesticola</name>
    <dbReference type="NCBI Taxonomy" id="314040"/>
    <lineage>
        <taxon>Eukaryota</taxon>
        <taxon>Fungi</taxon>
        <taxon>Dikarya</taxon>
        <taxon>Ascomycota</taxon>
        <taxon>Pezizomycotina</taxon>
        <taxon>Sordariomycetes</taxon>
        <taxon>Sordariomycetidae</taxon>
        <taxon>Sordariales</taxon>
        <taxon>Schizotheciaceae</taxon>
        <taxon>Schizothecium</taxon>
    </lineage>
</organism>
<sequence length="79" mass="8331">MPGGPADFGARSGRTAHNSTDNTRPSQVTVTATDGNPLLVLSIPVVHVPSPPLMTRPERKHRPSSSPIIATADRPIDGR</sequence>
<accession>A0AA40K8K8</accession>
<evidence type="ECO:0000256" key="1">
    <source>
        <dbReference type="SAM" id="MobiDB-lite"/>
    </source>
</evidence>
<dbReference type="Proteomes" id="UP001172155">
    <property type="component" value="Unassembled WGS sequence"/>
</dbReference>
<name>A0AA40K8K8_9PEZI</name>
<keyword evidence="3" id="KW-1185">Reference proteome</keyword>
<evidence type="ECO:0000313" key="3">
    <source>
        <dbReference type="Proteomes" id="UP001172155"/>
    </source>
</evidence>
<dbReference type="AlphaFoldDB" id="A0AA40K8K8"/>
<dbReference type="EMBL" id="JAUKUD010000003">
    <property type="protein sequence ID" value="KAK0750028.1"/>
    <property type="molecule type" value="Genomic_DNA"/>
</dbReference>
<feature type="region of interest" description="Disordered" evidence="1">
    <location>
        <begin position="48"/>
        <end position="79"/>
    </location>
</feature>
<comment type="caution">
    <text evidence="2">The sequence shown here is derived from an EMBL/GenBank/DDBJ whole genome shotgun (WGS) entry which is preliminary data.</text>
</comment>
<feature type="region of interest" description="Disordered" evidence="1">
    <location>
        <begin position="1"/>
        <end position="32"/>
    </location>
</feature>
<protein>
    <submittedName>
        <fullName evidence="2">Uncharacterized protein</fullName>
    </submittedName>
</protein>
<reference evidence="2" key="1">
    <citation type="submission" date="2023-06" db="EMBL/GenBank/DDBJ databases">
        <title>Genome-scale phylogeny and comparative genomics of the fungal order Sordariales.</title>
        <authorList>
            <consortium name="Lawrence Berkeley National Laboratory"/>
            <person name="Hensen N."/>
            <person name="Bonometti L."/>
            <person name="Westerberg I."/>
            <person name="Brannstrom I.O."/>
            <person name="Guillou S."/>
            <person name="Cros-Aarteil S."/>
            <person name="Calhoun S."/>
            <person name="Haridas S."/>
            <person name="Kuo A."/>
            <person name="Mondo S."/>
            <person name="Pangilinan J."/>
            <person name="Riley R."/>
            <person name="LaButti K."/>
            <person name="Andreopoulos B."/>
            <person name="Lipzen A."/>
            <person name="Chen C."/>
            <person name="Yanf M."/>
            <person name="Daum C."/>
            <person name="Ng V."/>
            <person name="Clum A."/>
            <person name="Steindorff A."/>
            <person name="Ohm R."/>
            <person name="Martin F."/>
            <person name="Silar P."/>
            <person name="Natvig D."/>
            <person name="Lalanne C."/>
            <person name="Gautier V."/>
            <person name="Ament-velasquez S.L."/>
            <person name="Kruys A."/>
            <person name="Hutchinson M.I."/>
            <person name="Powell A.J."/>
            <person name="Barry K."/>
            <person name="Miller A.N."/>
            <person name="Grigoriev I.V."/>
            <person name="Debuchy R."/>
            <person name="Gladieux P."/>
            <person name="Thoren M.H."/>
            <person name="Johannesson H."/>
        </authorList>
    </citation>
    <scope>NUCLEOTIDE SEQUENCE</scope>
    <source>
        <strain evidence="2">SMH3187-1</strain>
    </source>
</reference>
<proteinExistence type="predicted"/>
<evidence type="ECO:0000313" key="2">
    <source>
        <dbReference type="EMBL" id="KAK0750028.1"/>
    </source>
</evidence>